<name>A0A2H0WZU8_9BACT</name>
<evidence type="ECO:0000313" key="2">
    <source>
        <dbReference type="Proteomes" id="UP000229574"/>
    </source>
</evidence>
<dbReference type="Proteomes" id="UP000229574">
    <property type="component" value="Unassembled WGS sequence"/>
</dbReference>
<proteinExistence type="predicted"/>
<organism evidence="1 2">
    <name type="scientific">Candidatus Collierbacteria bacterium CG09_land_8_20_14_0_10_46_12</name>
    <dbReference type="NCBI Taxonomy" id="1974533"/>
    <lineage>
        <taxon>Bacteria</taxon>
        <taxon>Candidatus Collieribacteriota</taxon>
    </lineage>
</organism>
<accession>A0A2H0WZU8</accession>
<dbReference type="EMBL" id="PEYY01000044">
    <property type="protein sequence ID" value="PIS18105.1"/>
    <property type="molecule type" value="Genomic_DNA"/>
</dbReference>
<comment type="caution">
    <text evidence="1">The sequence shown here is derived from an EMBL/GenBank/DDBJ whole genome shotgun (WGS) entry which is preliminary data.</text>
</comment>
<dbReference type="AlphaFoldDB" id="A0A2H0WZU8"/>
<gene>
    <name evidence="1" type="ORF">COT54_01080</name>
</gene>
<evidence type="ECO:0000313" key="1">
    <source>
        <dbReference type="EMBL" id="PIS18105.1"/>
    </source>
</evidence>
<reference evidence="2" key="1">
    <citation type="submission" date="2017-09" db="EMBL/GenBank/DDBJ databases">
        <title>Depth-based differentiation of microbial function through sediment-hosted aquifers and enrichment of novel symbionts in the deep terrestrial subsurface.</title>
        <authorList>
            <person name="Probst A.J."/>
            <person name="Ladd B."/>
            <person name="Jarett J.K."/>
            <person name="Geller-Mcgrath D.E."/>
            <person name="Sieber C.M.K."/>
            <person name="Emerson J.B."/>
            <person name="Anantharaman K."/>
            <person name="Thomas B.C."/>
            <person name="Malmstrom R."/>
            <person name="Stieglmeier M."/>
            <person name="Klingl A."/>
            <person name="Woyke T."/>
            <person name="Ryan C.M."/>
            <person name="Banfield J.F."/>
        </authorList>
    </citation>
    <scope>NUCLEOTIDE SEQUENCE [LARGE SCALE GENOMIC DNA]</scope>
</reference>
<dbReference type="InterPro" id="IPR022148">
    <property type="entry name" value="CopG_antitoxin"/>
</dbReference>
<protein>
    <submittedName>
        <fullName evidence="1">Uncharacterized protein</fullName>
    </submittedName>
</protein>
<sequence length="88" mass="10210">MKKPLKIPKFKNENEEFEFWSKLDLSEYFEPKDAVKVSFPNLKPTSQPISLRLPNMLLDKIKEVANREGVPYQSKIKTELGRVFLGVA</sequence>
<dbReference type="Pfam" id="PF12441">
    <property type="entry name" value="CopG_antitoxin"/>
    <property type="match status" value="1"/>
</dbReference>